<accession>A0A7Y9YF01</accession>
<keyword evidence="3" id="KW-0547">Nucleotide-binding</keyword>
<comment type="caution">
    <text evidence="3">The sequence shown here is derived from an EMBL/GenBank/DDBJ whole genome shotgun (WGS) entry which is preliminary data.</text>
</comment>
<evidence type="ECO:0000259" key="2">
    <source>
        <dbReference type="PROSITE" id="PS51192"/>
    </source>
</evidence>
<feature type="region of interest" description="Disordered" evidence="1">
    <location>
        <begin position="1"/>
        <end position="20"/>
    </location>
</feature>
<dbReference type="InterPro" id="IPR006935">
    <property type="entry name" value="Helicase/UvrB_N"/>
</dbReference>
<dbReference type="AlphaFoldDB" id="A0A7Y9YF01"/>
<evidence type="ECO:0000313" key="3">
    <source>
        <dbReference type="EMBL" id="NYI11001.1"/>
    </source>
</evidence>
<dbReference type="PANTHER" id="PTHR47396:SF2">
    <property type="entry name" value="HELICASE ATP-BINDING DOMAIN-CONTAINING PROTEIN"/>
    <property type="match status" value="1"/>
</dbReference>
<evidence type="ECO:0000313" key="4">
    <source>
        <dbReference type="Proteomes" id="UP000537326"/>
    </source>
</evidence>
<dbReference type="PROSITE" id="PS51192">
    <property type="entry name" value="HELICASE_ATP_BIND_1"/>
    <property type="match status" value="1"/>
</dbReference>
<dbReference type="GO" id="GO:0005829">
    <property type="term" value="C:cytosol"/>
    <property type="evidence" value="ECO:0007669"/>
    <property type="project" value="TreeGrafter"/>
</dbReference>
<dbReference type="SMART" id="SM00487">
    <property type="entry name" value="DEXDc"/>
    <property type="match status" value="1"/>
</dbReference>
<reference evidence="3 4" key="1">
    <citation type="submission" date="2020-07" db="EMBL/GenBank/DDBJ databases">
        <title>Sequencing the genomes of 1000 actinobacteria strains.</title>
        <authorList>
            <person name="Klenk H.-P."/>
        </authorList>
    </citation>
    <scope>NUCLEOTIDE SEQUENCE [LARGE SCALE GENOMIC DNA]</scope>
    <source>
        <strain evidence="3 4">DSM 18248</strain>
    </source>
</reference>
<proteinExistence type="predicted"/>
<sequence>MSAASRPDDESGPSLTPALTPAFPHRAAWGTAPSLRAWQQAAMERYFADLPRDFLAVATPGAGKTTFALSVASELLGRRLIDRVIVVAPTEHLKLQWAEAAARAGIPIDPTFSAGKGRTSGDFVGVAVTYAGVAVNPLAMRIRTERFKTLVILDEVHHAGDALSWGEGVREAFEPAARRLCLTGTPFRSDVNPIPFVTYEPGPDGIPRSAADYTYGYSHALADHVVRPVLFLAYSGEMSWRTRAGDEVAARLGEPLTKDLTNQALRTALDPTGSWIPSVLAAADKRLSEVRRHVPDAGGLVIATDQDSARAYAKILRQVSGEAATVVLSDEKAASKKISAFAEDTSRWMVAVRMVSEGVDVPRLAVGVWATTTSTPLFFAQAVGRFVRARNRGEVASVFLPSVPNLLGFASEMEVQRDHVLGRKVQDEDDIFAAENDLLAAANAADGASDDLLGTFEAIGSEARFDHVLYDGATFGHEGEVQVGSEEEMDFLGIPGLLEPDQMRDLLRQRQADRAKSSKRAAPGADAAAEPARETVQETATHEQLAVLRRELNGLVGAWFHRTGQPHGVTHAALRKECGGPAAAVANADQLRARIDRVRDWATRKTS</sequence>
<organism evidence="3 4">
    <name type="scientific">Nocardioides marinus</name>
    <dbReference type="NCBI Taxonomy" id="374514"/>
    <lineage>
        <taxon>Bacteria</taxon>
        <taxon>Bacillati</taxon>
        <taxon>Actinomycetota</taxon>
        <taxon>Actinomycetes</taxon>
        <taxon>Propionibacteriales</taxon>
        <taxon>Nocardioidaceae</taxon>
        <taxon>Nocardioides</taxon>
    </lineage>
</organism>
<dbReference type="Pfam" id="PF04851">
    <property type="entry name" value="ResIII"/>
    <property type="match status" value="1"/>
</dbReference>
<dbReference type="SUPFAM" id="SSF52540">
    <property type="entry name" value="P-loop containing nucleoside triphosphate hydrolases"/>
    <property type="match status" value="2"/>
</dbReference>
<dbReference type="Gene3D" id="3.40.50.300">
    <property type="entry name" value="P-loop containing nucleotide triphosphate hydrolases"/>
    <property type="match status" value="2"/>
</dbReference>
<feature type="domain" description="Helicase ATP-binding" evidence="2">
    <location>
        <begin position="45"/>
        <end position="204"/>
    </location>
</feature>
<keyword evidence="3" id="KW-0378">Hydrolase</keyword>
<dbReference type="InterPro" id="IPR027417">
    <property type="entry name" value="P-loop_NTPase"/>
</dbReference>
<dbReference type="EMBL" id="JACBZI010000001">
    <property type="protein sequence ID" value="NYI11001.1"/>
    <property type="molecule type" value="Genomic_DNA"/>
</dbReference>
<dbReference type="GO" id="GO:0003677">
    <property type="term" value="F:DNA binding"/>
    <property type="evidence" value="ECO:0007669"/>
    <property type="project" value="InterPro"/>
</dbReference>
<dbReference type="PANTHER" id="PTHR47396">
    <property type="entry name" value="TYPE I RESTRICTION ENZYME ECOKI R PROTEIN"/>
    <property type="match status" value="1"/>
</dbReference>
<keyword evidence="3" id="KW-0067">ATP-binding</keyword>
<keyword evidence="4" id="KW-1185">Reference proteome</keyword>
<dbReference type="InterPro" id="IPR014001">
    <property type="entry name" value="Helicase_ATP-bd"/>
</dbReference>
<dbReference type="InterPro" id="IPR050742">
    <property type="entry name" value="Helicase_Restrict-Modif_Enz"/>
</dbReference>
<dbReference type="GO" id="GO:0004386">
    <property type="term" value="F:helicase activity"/>
    <property type="evidence" value="ECO:0007669"/>
    <property type="project" value="UniProtKB-KW"/>
</dbReference>
<name>A0A7Y9YF01_9ACTN</name>
<feature type="region of interest" description="Disordered" evidence="1">
    <location>
        <begin position="510"/>
        <end position="540"/>
    </location>
</feature>
<protein>
    <submittedName>
        <fullName evidence="3">Superfamily II DNA or RNA helicase</fullName>
    </submittedName>
</protein>
<dbReference type="GO" id="GO:0016787">
    <property type="term" value="F:hydrolase activity"/>
    <property type="evidence" value="ECO:0007669"/>
    <property type="project" value="InterPro"/>
</dbReference>
<gene>
    <name evidence="3" type="ORF">BKA05_002516</name>
</gene>
<keyword evidence="3" id="KW-0347">Helicase</keyword>
<evidence type="ECO:0000256" key="1">
    <source>
        <dbReference type="SAM" id="MobiDB-lite"/>
    </source>
</evidence>
<dbReference type="Proteomes" id="UP000537326">
    <property type="component" value="Unassembled WGS sequence"/>
</dbReference>
<dbReference type="GO" id="GO:0005524">
    <property type="term" value="F:ATP binding"/>
    <property type="evidence" value="ECO:0007669"/>
    <property type="project" value="InterPro"/>
</dbReference>
<feature type="compositionally biased region" description="Low complexity" evidence="1">
    <location>
        <begin position="520"/>
        <end position="530"/>
    </location>
</feature>